<feature type="transmembrane region" description="Helical" evidence="1">
    <location>
        <begin position="57"/>
        <end position="83"/>
    </location>
</feature>
<evidence type="ECO:0000256" key="1">
    <source>
        <dbReference type="SAM" id="Phobius"/>
    </source>
</evidence>
<keyword evidence="3" id="KW-1185">Reference proteome</keyword>
<dbReference type="OMA" id="YRTWLVW"/>
<evidence type="ECO:0000313" key="3">
    <source>
        <dbReference type="Proteomes" id="UP000218811"/>
    </source>
</evidence>
<accession>A0A2H3IYQ1</accession>
<feature type="transmembrane region" description="Helical" evidence="1">
    <location>
        <begin position="215"/>
        <end position="244"/>
    </location>
</feature>
<keyword evidence="1" id="KW-0812">Transmembrane</keyword>
<gene>
    <name evidence="2" type="ORF">WOLCODRAFT_79122</name>
</gene>
<dbReference type="OrthoDB" id="3346544at2759"/>
<feature type="transmembrane region" description="Helical" evidence="1">
    <location>
        <begin position="138"/>
        <end position="163"/>
    </location>
</feature>
<dbReference type="EMBL" id="KB467832">
    <property type="protein sequence ID" value="PCH34861.1"/>
    <property type="molecule type" value="Genomic_DNA"/>
</dbReference>
<reference evidence="2 3" key="1">
    <citation type="journal article" date="2012" name="Science">
        <title>The Paleozoic origin of enzymatic lignin decomposition reconstructed from 31 fungal genomes.</title>
        <authorList>
            <person name="Floudas D."/>
            <person name="Binder M."/>
            <person name="Riley R."/>
            <person name="Barry K."/>
            <person name="Blanchette R.A."/>
            <person name="Henrissat B."/>
            <person name="Martinez A.T."/>
            <person name="Otillar R."/>
            <person name="Spatafora J.W."/>
            <person name="Yadav J.S."/>
            <person name="Aerts A."/>
            <person name="Benoit I."/>
            <person name="Boyd A."/>
            <person name="Carlson A."/>
            <person name="Copeland A."/>
            <person name="Coutinho P.M."/>
            <person name="de Vries R.P."/>
            <person name="Ferreira P."/>
            <person name="Findley K."/>
            <person name="Foster B."/>
            <person name="Gaskell J."/>
            <person name="Glotzer D."/>
            <person name="Gorecki P."/>
            <person name="Heitman J."/>
            <person name="Hesse C."/>
            <person name="Hori C."/>
            <person name="Igarashi K."/>
            <person name="Jurgens J.A."/>
            <person name="Kallen N."/>
            <person name="Kersten P."/>
            <person name="Kohler A."/>
            <person name="Kuees U."/>
            <person name="Kumar T.K.A."/>
            <person name="Kuo A."/>
            <person name="LaButti K."/>
            <person name="Larrondo L.F."/>
            <person name="Lindquist E."/>
            <person name="Ling A."/>
            <person name="Lombard V."/>
            <person name="Lucas S."/>
            <person name="Lundell T."/>
            <person name="Martin R."/>
            <person name="McLaughlin D.J."/>
            <person name="Morgenstern I."/>
            <person name="Morin E."/>
            <person name="Murat C."/>
            <person name="Nagy L.G."/>
            <person name="Nolan M."/>
            <person name="Ohm R.A."/>
            <person name="Patyshakuliyeva A."/>
            <person name="Rokas A."/>
            <person name="Ruiz-Duenas F.J."/>
            <person name="Sabat G."/>
            <person name="Salamov A."/>
            <person name="Samejima M."/>
            <person name="Schmutz J."/>
            <person name="Slot J.C."/>
            <person name="St John F."/>
            <person name="Stenlid J."/>
            <person name="Sun H."/>
            <person name="Sun S."/>
            <person name="Syed K."/>
            <person name="Tsang A."/>
            <person name="Wiebenga A."/>
            <person name="Young D."/>
            <person name="Pisabarro A."/>
            <person name="Eastwood D.C."/>
            <person name="Martin F."/>
            <person name="Cullen D."/>
            <person name="Grigoriev I.V."/>
            <person name="Hibbett D.S."/>
        </authorList>
    </citation>
    <scope>NUCLEOTIDE SEQUENCE [LARGE SCALE GENOMIC DNA]</scope>
    <source>
        <strain evidence="2 3">MD-104</strain>
    </source>
</reference>
<sequence length="344" mass="37765">MPYVSIVSTNLATVCAEGFLYGIFFVLSLSSIYLLVHRQNHTSKRSGAHKAGQRSIYASPMLIGAVAMTVTITGHFICTATRLFEAFVYFDDGKQAMRYYMEIGAPVYVAKTALFMATLILGDALVTYRVWIVWNYSIMVVAFPICMIIGLIICGVGVTYQFAKFVPGDVIFETVSARWMNSDAAFTLCTNLYGSVMISLRVWRAHQALKHCGGGSLMGAVAIFVESAALYTMWTLLWLIAYHAKTNVQTTFADSWSAIAGIAFMLINVRVGLGWALTASQLNSILTIGTAVEESNHTSSYPMRPLTVNITRVVEDDYGEATKQKDLSVHTSQDSVDKHIMGGS</sequence>
<keyword evidence="1" id="KW-0472">Membrane</keyword>
<feature type="transmembrane region" description="Helical" evidence="1">
    <location>
        <begin position="256"/>
        <end position="277"/>
    </location>
</feature>
<proteinExistence type="predicted"/>
<keyword evidence="1" id="KW-1133">Transmembrane helix</keyword>
<evidence type="ECO:0000313" key="2">
    <source>
        <dbReference type="EMBL" id="PCH34861.1"/>
    </source>
</evidence>
<organism evidence="2 3">
    <name type="scientific">Wolfiporia cocos (strain MD-104)</name>
    <name type="common">Brown rot fungus</name>
    <dbReference type="NCBI Taxonomy" id="742152"/>
    <lineage>
        <taxon>Eukaryota</taxon>
        <taxon>Fungi</taxon>
        <taxon>Dikarya</taxon>
        <taxon>Basidiomycota</taxon>
        <taxon>Agaricomycotina</taxon>
        <taxon>Agaricomycetes</taxon>
        <taxon>Polyporales</taxon>
        <taxon>Phaeolaceae</taxon>
        <taxon>Wolfiporia</taxon>
    </lineage>
</organism>
<feature type="transmembrane region" description="Helical" evidence="1">
    <location>
        <begin position="18"/>
        <end position="36"/>
    </location>
</feature>
<dbReference type="AlphaFoldDB" id="A0A2H3IYQ1"/>
<feature type="transmembrane region" description="Helical" evidence="1">
    <location>
        <begin position="103"/>
        <end position="126"/>
    </location>
</feature>
<dbReference type="STRING" id="742152.A0A2H3IYQ1"/>
<name>A0A2H3IYQ1_WOLCO</name>
<protein>
    <submittedName>
        <fullName evidence="2">Uncharacterized protein</fullName>
    </submittedName>
</protein>
<dbReference type="Proteomes" id="UP000218811">
    <property type="component" value="Unassembled WGS sequence"/>
</dbReference>